<dbReference type="AlphaFoldDB" id="C5EXW4"/>
<dbReference type="Proteomes" id="UP000003953">
    <property type="component" value="Unassembled WGS sequence"/>
</dbReference>
<proteinExistence type="predicted"/>
<organism evidence="1 2">
    <name type="scientific">Helicobacter pullorum MIT 98-5489</name>
    <dbReference type="NCBI Taxonomy" id="537972"/>
    <lineage>
        <taxon>Bacteria</taxon>
        <taxon>Pseudomonadati</taxon>
        <taxon>Campylobacterota</taxon>
        <taxon>Epsilonproteobacteria</taxon>
        <taxon>Campylobacterales</taxon>
        <taxon>Helicobacteraceae</taxon>
        <taxon>Helicobacter</taxon>
    </lineage>
</organism>
<name>C5EXW4_9HELI</name>
<evidence type="ECO:0000313" key="2">
    <source>
        <dbReference type="Proteomes" id="UP000003953"/>
    </source>
</evidence>
<gene>
    <name evidence="1" type="ORF">HPMG_00191</name>
</gene>
<dbReference type="EMBL" id="DS990441">
    <property type="protein sequence ID" value="EEQ62734.1"/>
    <property type="molecule type" value="Genomic_DNA"/>
</dbReference>
<evidence type="ECO:0000313" key="1">
    <source>
        <dbReference type="EMBL" id="EEQ62734.1"/>
    </source>
</evidence>
<reference evidence="2" key="1">
    <citation type="journal article" date="2014" name="Genome Announc.">
        <title>Draft genome sequences of six enterohepatic helicobacter species isolated from humans and one from rhesus macaques.</title>
        <authorList>
            <person name="Shen Z."/>
            <person name="Sheh A."/>
            <person name="Young S.K."/>
            <person name="Abouelliel A."/>
            <person name="Ward D.V."/>
            <person name="Earl A.M."/>
            <person name="Fox J.G."/>
        </authorList>
    </citation>
    <scope>NUCLEOTIDE SEQUENCE [LARGE SCALE GENOMIC DNA]</scope>
    <source>
        <strain evidence="2">MIT 98-5489</strain>
    </source>
</reference>
<sequence length="47" mass="5780">MFLFLCYAIFCLSKRKILKSQKTFRNIQMIFPSFYLEFKPFQSFLKS</sequence>
<dbReference type="HOGENOM" id="CLU_3168845_0_0_7"/>
<protein>
    <submittedName>
        <fullName evidence="1">Uncharacterized protein</fullName>
    </submittedName>
</protein>
<keyword evidence="2" id="KW-1185">Reference proteome</keyword>
<accession>C5EXW4</accession>